<dbReference type="Pfam" id="PF02108">
    <property type="entry name" value="FliH"/>
    <property type="match status" value="1"/>
</dbReference>
<evidence type="ECO:0000256" key="2">
    <source>
        <dbReference type="ARBA" id="ARBA00004496"/>
    </source>
</evidence>
<name>A0A935MPQ4_9RHOO</name>
<dbReference type="GO" id="GO:0071973">
    <property type="term" value="P:bacterial-type flagellum-dependent cell motility"/>
    <property type="evidence" value="ECO:0007669"/>
    <property type="project" value="InterPro"/>
</dbReference>
<keyword evidence="5" id="KW-0813">Transport</keyword>
<keyword evidence="11" id="KW-0282">Flagellum</keyword>
<organism evidence="11 12">
    <name type="scientific">Candidatus Dechloromonas phosphorivorans</name>
    <dbReference type="NCBI Taxonomy" id="2899244"/>
    <lineage>
        <taxon>Bacteria</taxon>
        <taxon>Pseudomonadati</taxon>
        <taxon>Pseudomonadota</taxon>
        <taxon>Betaproteobacteria</taxon>
        <taxon>Rhodocyclales</taxon>
        <taxon>Azonexaceae</taxon>
        <taxon>Dechloromonas</taxon>
    </lineage>
</organism>
<dbReference type="SUPFAM" id="SSF160527">
    <property type="entry name" value="V-type ATPase subunit E-like"/>
    <property type="match status" value="1"/>
</dbReference>
<dbReference type="InterPro" id="IPR051472">
    <property type="entry name" value="T3SS_Stator/FliH"/>
</dbReference>
<evidence type="ECO:0000256" key="3">
    <source>
        <dbReference type="ARBA" id="ARBA00006602"/>
    </source>
</evidence>
<reference evidence="11 12" key="1">
    <citation type="submission" date="2020-10" db="EMBL/GenBank/DDBJ databases">
        <title>Connecting structure to function with the recovery of over 1000 high-quality activated sludge metagenome-assembled genomes encoding full-length rRNA genes using long-read sequencing.</title>
        <authorList>
            <person name="Singleton C.M."/>
            <person name="Petriglieri F."/>
            <person name="Kristensen J.M."/>
            <person name="Kirkegaard R.H."/>
            <person name="Michaelsen T.Y."/>
            <person name="Andersen M.H."/>
            <person name="Karst S.M."/>
            <person name="Dueholm M.S."/>
            <person name="Nielsen P.H."/>
            <person name="Albertsen M."/>
        </authorList>
    </citation>
    <scope>NUCLEOTIDE SEQUENCE [LARGE SCALE GENOMIC DNA]</scope>
    <source>
        <strain evidence="11">EsbW_18-Q3-R4-48_BATAC.463</strain>
    </source>
</reference>
<dbReference type="GO" id="GO:0003774">
    <property type="term" value="F:cytoskeletal motor activity"/>
    <property type="evidence" value="ECO:0007669"/>
    <property type="project" value="InterPro"/>
</dbReference>
<evidence type="ECO:0000256" key="6">
    <source>
        <dbReference type="ARBA" id="ARBA00022490"/>
    </source>
</evidence>
<protein>
    <recommendedName>
        <fullName evidence="4">Flagellar assembly protein FliH</fullName>
    </recommendedName>
</protein>
<dbReference type="GO" id="GO:0044781">
    <property type="term" value="P:bacterial-type flagellum organization"/>
    <property type="evidence" value="ECO:0007669"/>
    <property type="project" value="UniProtKB-KW"/>
</dbReference>
<dbReference type="AlphaFoldDB" id="A0A935MPQ4"/>
<comment type="similarity">
    <text evidence="3">Belongs to the FliH family.</text>
</comment>
<dbReference type="PANTHER" id="PTHR34982">
    <property type="entry name" value="YOP PROTEINS TRANSLOCATION PROTEIN L"/>
    <property type="match status" value="1"/>
</dbReference>
<dbReference type="Proteomes" id="UP000739411">
    <property type="component" value="Unassembled WGS sequence"/>
</dbReference>
<proteinExistence type="inferred from homology"/>
<evidence type="ECO:0000313" key="12">
    <source>
        <dbReference type="Proteomes" id="UP000739411"/>
    </source>
</evidence>
<evidence type="ECO:0000256" key="1">
    <source>
        <dbReference type="ARBA" id="ARBA00003041"/>
    </source>
</evidence>
<comment type="subcellular location">
    <subcellularLocation>
        <location evidence="2">Cytoplasm</location>
    </subcellularLocation>
</comment>
<dbReference type="PANTHER" id="PTHR34982:SF1">
    <property type="entry name" value="FLAGELLAR ASSEMBLY PROTEIN FLIH"/>
    <property type="match status" value="1"/>
</dbReference>
<keyword evidence="11" id="KW-0966">Cell projection</keyword>
<feature type="domain" description="Flagellar assembly protein FliH/Type III secretion system HrpE" evidence="10">
    <location>
        <begin position="92"/>
        <end position="217"/>
    </location>
</feature>
<sequence length="232" mass="25168">MAGVISKEDLAAYRRWSVDSFDRKLPTPKQASPSAPEKPEAVEAELVTTMGLPTVDDIQQINETARAEGYQAGFEEGRQAGEATLSNTITSELERFSTLIGNLQVSLAHMDQTIAEQVLDLALEVASQVIRSTIAVRNEALLPVIREAIAALPLHHSHVLLHLNPLDASVVREQIGDQLAQTGTQIIDDTEIATGGCLIKAGTSEIDATIETRWKRVLDAIGSEPREWLSSP</sequence>
<dbReference type="EMBL" id="JADJMS010000005">
    <property type="protein sequence ID" value="MBK7413943.1"/>
    <property type="molecule type" value="Genomic_DNA"/>
</dbReference>
<keyword evidence="6" id="KW-0963">Cytoplasm</keyword>
<evidence type="ECO:0000259" key="10">
    <source>
        <dbReference type="Pfam" id="PF02108"/>
    </source>
</evidence>
<comment type="caution">
    <text evidence="11">The sequence shown here is derived from an EMBL/GenBank/DDBJ whole genome shotgun (WGS) entry which is preliminary data.</text>
</comment>
<dbReference type="GO" id="GO:0015031">
    <property type="term" value="P:protein transport"/>
    <property type="evidence" value="ECO:0007669"/>
    <property type="project" value="UniProtKB-KW"/>
</dbReference>
<dbReference type="PRINTS" id="PR01003">
    <property type="entry name" value="FLGFLIH"/>
</dbReference>
<gene>
    <name evidence="11" type="ORF">IPJ38_01315</name>
</gene>
<keyword evidence="8" id="KW-0653">Protein transport</keyword>
<keyword evidence="11" id="KW-0969">Cilium</keyword>
<dbReference type="GO" id="GO:0009288">
    <property type="term" value="C:bacterial-type flagellum"/>
    <property type="evidence" value="ECO:0007669"/>
    <property type="project" value="InterPro"/>
</dbReference>
<evidence type="ECO:0000256" key="7">
    <source>
        <dbReference type="ARBA" id="ARBA00022795"/>
    </source>
</evidence>
<keyword evidence="7" id="KW-1005">Bacterial flagellum biogenesis</keyword>
<evidence type="ECO:0000313" key="11">
    <source>
        <dbReference type="EMBL" id="MBK7413943.1"/>
    </source>
</evidence>
<evidence type="ECO:0000256" key="4">
    <source>
        <dbReference type="ARBA" id="ARBA00016507"/>
    </source>
</evidence>
<evidence type="ECO:0000256" key="9">
    <source>
        <dbReference type="ARBA" id="ARBA00023225"/>
    </source>
</evidence>
<dbReference type="InterPro" id="IPR000563">
    <property type="entry name" value="Flag_FliH"/>
</dbReference>
<comment type="function">
    <text evidence="1">Needed for flagellar regrowth and assembly.</text>
</comment>
<dbReference type="InterPro" id="IPR018035">
    <property type="entry name" value="Flagellar_FliH/T3SS_HrpE"/>
</dbReference>
<accession>A0A935MPQ4</accession>
<keyword evidence="9" id="KW-1006">Bacterial flagellum protein export</keyword>
<evidence type="ECO:0000256" key="5">
    <source>
        <dbReference type="ARBA" id="ARBA00022448"/>
    </source>
</evidence>
<evidence type="ECO:0000256" key="8">
    <source>
        <dbReference type="ARBA" id="ARBA00022927"/>
    </source>
</evidence>
<dbReference type="GO" id="GO:0005829">
    <property type="term" value="C:cytosol"/>
    <property type="evidence" value="ECO:0007669"/>
    <property type="project" value="TreeGrafter"/>
</dbReference>